<feature type="region of interest" description="Disordered" evidence="2">
    <location>
        <begin position="1"/>
        <end position="22"/>
    </location>
</feature>
<name>A0A512NKP1_9HYPH</name>
<evidence type="ECO:0000256" key="3">
    <source>
        <dbReference type="SAM" id="Phobius"/>
    </source>
</evidence>
<keyword evidence="3" id="KW-0472">Membrane</keyword>
<dbReference type="OrthoDB" id="9976849at2"/>
<dbReference type="Proteomes" id="UP000321058">
    <property type="component" value="Unassembled WGS sequence"/>
</dbReference>
<feature type="coiled-coil region" evidence="1">
    <location>
        <begin position="90"/>
        <end position="121"/>
    </location>
</feature>
<organism evidence="4 5">
    <name type="scientific">Reyranella soli</name>
    <dbReference type="NCBI Taxonomy" id="1230389"/>
    <lineage>
        <taxon>Bacteria</taxon>
        <taxon>Pseudomonadati</taxon>
        <taxon>Pseudomonadota</taxon>
        <taxon>Alphaproteobacteria</taxon>
        <taxon>Hyphomicrobiales</taxon>
        <taxon>Reyranellaceae</taxon>
        <taxon>Reyranella</taxon>
    </lineage>
</organism>
<proteinExistence type="predicted"/>
<protein>
    <submittedName>
        <fullName evidence="4">Uncharacterized protein</fullName>
    </submittedName>
</protein>
<keyword evidence="5" id="KW-1185">Reference proteome</keyword>
<reference evidence="4 5" key="1">
    <citation type="submission" date="2019-07" db="EMBL/GenBank/DDBJ databases">
        <title>Whole genome shotgun sequence of Reyranella soli NBRC 108950.</title>
        <authorList>
            <person name="Hosoyama A."/>
            <person name="Uohara A."/>
            <person name="Ohji S."/>
            <person name="Ichikawa N."/>
        </authorList>
    </citation>
    <scope>NUCLEOTIDE SEQUENCE [LARGE SCALE GENOMIC DNA]</scope>
    <source>
        <strain evidence="4 5">NBRC 108950</strain>
    </source>
</reference>
<evidence type="ECO:0000313" key="5">
    <source>
        <dbReference type="Proteomes" id="UP000321058"/>
    </source>
</evidence>
<gene>
    <name evidence="4" type="ORF">RSO01_66710</name>
</gene>
<feature type="transmembrane region" description="Helical" evidence="3">
    <location>
        <begin position="46"/>
        <end position="63"/>
    </location>
</feature>
<evidence type="ECO:0000313" key="4">
    <source>
        <dbReference type="EMBL" id="GEP59505.1"/>
    </source>
</evidence>
<keyword evidence="3" id="KW-0812">Transmembrane</keyword>
<sequence length="390" mass="43644">MVDSSKPIEPEKPAPTSLSAPDFELEKARLEAELQKEKIRADVRKVVYGTMIVGVAVAAFPFFQEVARSAFSERIEAIKVQAQERTLDIKAKSEQKVLETKNQYENQIAEKTHQLEQRKLSTTDVGNRRDYLEKLASEGRNERIEKRIIIAEFFSFLAETGDRDQWVRFRDYLLLKQTRINEEKVTVAATAASDHSSDEARSAAIERLAQISAIQDPATDSEIPGVSQIKEVQRALGIADDGRFSAMTRTAIREFQTGMFRRNPSEWPQSDITGTLASRSGRVLRTLKPMPAVFMSPFERAYLGSDSGMFTSDPLSGIDQRQLASVLSFLGVAPQKIVAAASLDDRITLLRERIAELRTTLNLPAPKPILDSALYEAVWKTSPLNVNARD</sequence>
<dbReference type="EMBL" id="BKAJ01000132">
    <property type="protein sequence ID" value="GEP59505.1"/>
    <property type="molecule type" value="Genomic_DNA"/>
</dbReference>
<evidence type="ECO:0000256" key="1">
    <source>
        <dbReference type="SAM" id="Coils"/>
    </source>
</evidence>
<comment type="caution">
    <text evidence="4">The sequence shown here is derived from an EMBL/GenBank/DDBJ whole genome shotgun (WGS) entry which is preliminary data.</text>
</comment>
<accession>A0A512NKP1</accession>
<evidence type="ECO:0000256" key="2">
    <source>
        <dbReference type="SAM" id="MobiDB-lite"/>
    </source>
</evidence>
<dbReference type="RefSeq" id="WP_147154880.1">
    <property type="nucleotide sequence ID" value="NZ_BKAJ01000132.1"/>
</dbReference>
<keyword evidence="1" id="KW-0175">Coiled coil</keyword>
<feature type="compositionally biased region" description="Basic and acidic residues" evidence="2">
    <location>
        <begin position="1"/>
        <end position="12"/>
    </location>
</feature>
<dbReference type="AlphaFoldDB" id="A0A512NKP1"/>
<keyword evidence="3" id="KW-1133">Transmembrane helix</keyword>